<reference evidence="4" key="1">
    <citation type="submission" date="2016-10" db="EMBL/GenBank/DDBJ databases">
        <authorList>
            <person name="Varghese N."/>
            <person name="Submissions S."/>
        </authorList>
    </citation>
    <scope>NUCLEOTIDE SEQUENCE [LARGE SCALE GENOMIC DNA]</scope>
    <source>
        <strain evidence="4">CGMCC 1.4250</strain>
    </source>
</reference>
<organism evidence="3 4">
    <name type="scientific">Gracilibacillus orientalis</name>
    <dbReference type="NCBI Taxonomy" id="334253"/>
    <lineage>
        <taxon>Bacteria</taxon>
        <taxon>Bacillati</taxon>
        <taxon>Bacillota</taxon>
        <taxon>Bacilli</taxon>
        <taxon>Bacillales</taxon>
        <taxon>Bacillaceae</taxon>
        <taxon>Gracilibacillus</taxon>
    </lineage>
</organism>
<evidence type="ECO:0000313" key="3">
    <source>
        <dbReference type="EMBL" id="SFL72273.1"/>
    </source>
</evidence>
<dbReference type="InterPro" id="IPR047057">
    <property type="entry name" value="MerR_fam"/>
</dbReference>
<evidence type="ECO:0000256" key="1">
    <source>
        <dbReference type="ARBA" id="ARBA00023125"/>
    </source>
</evidence>
<proteinExistence type="predicted"/>
<dbReference type="InterPro" id="IPR009061">
    <property type="entry name" value="DNA-bd_dom_put_sf"/>
</dbReference>
<evidence type="ECO:0000259" key="2">
    <source>
        <dbReference type="PROSITE" id="PS50937"/>
    </source>
</evidence>
<dbReference type="Proteomes" id="UP000198565">
    <property type="component" value="Unassembled WGS sequence"/>
</dbReference>
<name>A0A1I4K182_9BACI</name>
<dbReference type="InterPro" id="IPR000551">
    <property type="entry name" value="MerR-type_HTH_dom"/>
</dbReference>
<dbReference type="PROSITE" id="PS50937">
    <property type="entry name" value="HTH_MERR_2"/>
    <property type="match status" value="1"/>
</dbReference>
<keyword evidence="4" id="KW-1185">Reference proteome</keyword>
<sequence length="48" mass="5505">MALQIGEVAKRSSVNKDTIRYYERLGLIPEPTRTNAGYRTYTEESLNV</sequence>
<gene>
    <name evidence="3" type="ORF">SAMN04487943_103285</name>
</gene>
<dbReference type="STRING" id="334253.SAMN04487943_103285"/>
<accession>A0A1I4K182</accession>
<dbReference type="AlphaFoldDB" id="A0A1I4K182"/>
<keyword evidence="1" id="KW-0238">DNA-binding</keyword>
<dbReference type="EMBL" id="FOTR01000003">
    <property type="protein sequence ID" value="SFL72273.1"/>
    <property type="molecule type" value="Genomic_DNA"/>
</dbReference>
<dbReference type="SMART" id="SM00422">
    <property type="entry name" value="HTH_MERR"/>
    <property type="match status" value="1"/>
</dbReference>
<evidence type="ECO:0000313" key="4">
    <source>
        <dbReference type="Proteomes" id="UP000198565"/>
    </source>
</evidence>
<dbReference type="GO" id="GO:0003700">
    <property type="term" value="F:DNA-binding transcription factor activity"/>
    <property type="evidence" value="ECO:0007669"/>
    <property type="project" value="InterPro"/>
</dbReference>
<dbReference type="PANTHER" id="PTHR30204">
    <property type="entry name" value="REDOX-CYCLING DRUG-SENSING TRANSCRIPTIONAL ACTIVATOR SOXR"/>
    <property type="match status" value="1"/>
</dbReference>
<protein>
    <submittedName>
        <fullName evidence="3">MerR family regulatory protein</fullName>
    </submittedName>
</protein>
<dbReference type="Gene3D" id="1.10.1660.10">
    <property type="match status" value="1"/>
</dbReference>
<dbReference type="PRINTS" id="PR00040">
    <property type="entry name" value="HTHMERR"/>
</dbReference>
<dbReference type="PROSITE" id="PS00552">
    <property type="entry name" value="HTH_MERR_1"/>
    <property type="match status" value="1"/>
</dbReference>
<dbReference type="Pfam" id="PF00376">
    <property type="entry name" value="MerR"/>
    <property type="match status" value="1"/>
</dbReference>
<dbReference type="SUPFAM" id="SSF46955">
    <property type="entry name" value="Putative DNA-binding domain"/>
    <property type="match status" value="1"/>
</dbReference>
<feature type="domain" description="HTH merR-type" evidence="2">
    <location>
        <begin position="2"/>
        <end position="48"/>
    </location>
</feature>
<dbReference type="PANTHER" id="PTHR30204:SF92">
    <property type="entry name" value="HTH-TYPE TRANSCRIPTIONAL REGULATOR ZNTR"/>
    <property type="match status" value="1"/>
</dbReference>
<dbReference type="GO" id="GO:0003677">
    <property type="term" value="F:DNA binding"/>
    <property type="evidence" value="ECO:0007669"/>
    <property type="project" value="UniProtKB-KW"/>
</dbReference>